<feature type="transmembrane region" description="Helical" evidence="6">
    <location>
        <begin position="243"/>
        <end position="261"/>
    </location>
</feature>
<name>A0A6A6L3L3_HEVBR</name>
<feature type="region of interest" description="Disordered" evidence="7">
    <location>
        <begin position="334"/>
        <end position="369"/>
    </location>
</feature>
<dbReference type="GO" id="GO:0022857">
    <property type="term" value="F:transmembrane transporter activity"/>
    <property type="evidence" value="ECO:0007669"/>
    <property type="project" value="InterPro"/>
</dbReference>
<dbReference type="PANTHER" id="PTHR31218">
    <property type="entry name" value="WAT1-RELATED PROTEIN"/>
    <property type="match status" value="1"/>
</dbReference>
<comment type="subcellular location">
    <subcellularLocation>
        <location evidence="1 6">Membrane</location>
        <topology evidence="1 6">Multi-pass membrane protein</topology>
    </subcellularLocation>
</comment>
<feature type="transmembrane region" description="Helical" evidence="6">
    <location>
        <begin position="20"/>
        <end position="38"/>
    </location>
</feature>
<proteinExistence type="inferred from homology"/>
<reference evidence="9 10" key="1">
    <citation type="journal article" date="2020" name="Mol. Plant">
        <title>The Chromosome-Based Rubber Tree Genome Provides New Insights into Spurge Genome Evolution and Rubber Biosynthesis.</title>
        <authorList>
            <person name="Liu J."/>
            <person name="Shi C."/>
            <person name="Shi C.C."/>
            <person name="Li W."/>
            <person name="Zhang Q.J."/>
            <person name="Zhang Y."/>
            <person name="Li K."/>
            <person name="Lu H.F."/>
            <person name="Shi C."/>
            <person name="Zhu S.T."/>
            <person name="Xiao Z.Y."/>
            <person name="Nan H."/>
            <person name="Yue Y."/>
            <person name="Zhu X.G."/>
            <person name="Wu Y."/>
            <person name="Hong X.N."/>
            <person name="Fan G.Y."/>
            <person name="Tong Y."/>
            <person name="Zhang D."/>
            <person name="Mao C.L."/>
            <person name="Liu Y.L."/>
            <person name="Hao S.J."/>
            <person name="Liu W.Q."/>
            <person name="Lv M.Q."/>
            <person name="Zhang H.B."/>
            <person name="Liu Y."/>
            <person name="Hu-Tang G.R."/>
            <person name="Wang J.P."/>
            <person name="Wang J.H."/>
            <person name="Sun Y.H."/>
            <person name="Ni S.B."/>
            <person name="Chen W.B."/>
            <person name="Zhang X.C."/>
            <person name="Jiao Y.N."/>
            <person name="Eichler E.E."/>
            <person name="Li G.H."/>
            <person name="Liu X."/>
            <person name="Gao L.Z."/>
        </authorList>
    </citation>
    <scope>NUCLEOTIDE SEQUENCE [LARGE SCALE GENOMIC DNA]</scope>
    <source>
        <strain evidence="10">cv. GT1</strain>
        <tissue evidence="9">Leaf</tissue>
    </source>
</reference>
<dbReference type="InterPro" id="IPR030184">
    <property type="entry name" value="WAT1-related"/>
</dbReference>
<organism evidence="9 10">
    <name type="scientific">Hevea brasiliensis</name>
    <name type="common">Para rubber tree</name>
    <name type="synonym">Siphonia brasiliensis</name>
    <dbReference type="NCBI Taxonomy" id="3981"/>
    <lineage>
        <taxon>Eukaryota</taxon>
        <taxon>Viridiplantae</taxon>
        <taxon>Streptophyta</taxon>
        <taxon>Embryophyta</taxon>
        <taxon>Tracheophyta</taxon>
        <taxon>Spermatophyta</taxon>
        <taxon>Magnoliopsida</taxon>
        <taxon>eudicotyledons</taxon>
        <taxon>Gunneridae</taxon>
        <taxon>Pentapetalae</taxon>
        <taxon>rosids</taxon>
        <taxon>fabids</taxon>
        <taxon>Malpighiales</taxon>
        <taxon>Euphorbiaceae</taxon>
        <taxon>Crotonoideae</taxon>
        <taxon>Micrandreae</taxon>
        <taxon>Hevea</taxon>
    </lineage>
</organism>
<feature type="transmembrane region" description="Helical" evidence="6">
    <location>
        <begin position="59"/>
        <end position="78"/>
    </location>
</feature>
<comment type="similarity">
    <text evidence="2 6">Belongs to the drug/metabolite transporter (DMT) superfamily. Plant drug/metabolite exporter (P-DME) (TC 2.A.7.4) family.</text>
</comment>
<evidence type="ECO:0000256" key="2">
    <source>
        <dbReference type="ARBA" id="ARBA00007635"/>
    </source>
</evidence>
<dbReference type="GO" id="GO:0016020">
    <property type="term" value="C:membrane"/>
    <property type="evidence" value="ECO:0007669"/>
    <property type="project" value="UniProtKB-SubCell"/>
</dbReference>
<comment type="caution">
    <text evidence="9">The sequence shown here is derived from an EMBL/GenBank/DDBJ whole genome shotgun (WGS) entry which is preliminary data.</text>
</comment>
<feature type="transmembrane region" description="Helical" evidence="6">
    <location>
        <begin position="122"/>
        <end position="140"/>
    </location>
</feature>
<feature type="transmembrane region" description="Helical" evidence="6">
    <location>
        <begin position="204"/>
        <end position="223"/>
    </location>
</feature>
<feature type="domain" description="EamA" evidence="8">
    <location>
        <begin position="174"/>
        <end position="312"/>
    </location>
</feature>
<evidence type="ECO:0000256" key="1">
    <source>
        <dbReference type="ARBA" id="ARBA00004141"/>
    </source>
</evidence>
<dbReference type="Pfam" id="PF00892">
    <property type="entry name" value="EamA"/>
    <property type="match status" value="2"/>
</dbReference>
<feature type="domain" description="EamA" evidence="8">
    <location>
        <begin position="8"/>
        <end position="137"/>
    </location>
</feature>
<keyword evidence="5 6" id="KW-0472">Membrane</keyword>
<evidence type="ECO:0000256" key="4">
    <source>
        <dbReference type="ARBA" id="ARBA00022989"/>
    </source>
</evidence>
<dbReference type="Proteomes" id="UP000467840">
    <property type="component" value="Chromosome 7"/>
</dbReference>
<feature type="compositionally biased region" description="Basic and acidic residues" evidence="7">
    <location>
        <begin position="354"/>
        <end position="369"/>
    </location>
</feature>
<evidence type="ECO:0000259" key="8">
    <source>
        <dbReference type="Pfam" id="PF00892"/>
    </source>
</evidence>
<feature type="transmembrane region" description="Helical" evidence="6">
    <location>
        <begin position="172"/>
        <end position="192"/>
    </location>
</feature>
<gene>
    <name evidence="9" type="ORF">GH714_035402</name>
</gene>
<dbReference type="InterPro" id="IPR037185">
    <property type="entry name" value="EmrE-like"/>
</dbReference>
<evidence type="ECO:0000256" key="6">
    <source>
        <dbReference type="RuleBase" id="RU363077"/>
    </source>
</evidence>
<dbReference type="EMBL" id="JAAGAX010000013">
    <property type="protein sequence ID" value="KAF2295960.1"/>
    <property type="molecule type" value="Genomic_DNA"/>
</dbReference>
<dbReference type="SUPFAM" id="SSF103481">
    <property type="entry name" value="Multidrug resistance efflux transporter EmrE"/>
    <property type="match status" value="2"/>
</dbReference>
<accession>A0A6A6L3L3</accession>
<dbReference type="InterPro" id="IPR000620">
    <property type="entry name" value="EamA_dom"/>
</dbReference>
<evidence type="ECO:0000256" key="3">
    <source>
        <dbReference type="ARBA" id="ARBA00022692"/>
    </source>
</evidence>
<evidence type="ECO:0000313" key="9">
    <source>
        <dbReference type="EMBL" id="KAF2295960.1"/>
    </source>
</evidence>
<keyword evidence="10" id="KW-1185">Reference proteome</keyword>
<protein>
    <recommendedName>
        <fullName evidence="6">WAT1-related protein</fullName>
    </recommendedName>
</protein>
<feature type="transmembrane region" description="Helical" evidence="6">
    <location>
        <begin position="84"/>
        <end position="110"/>
    </location>
</feature>
<feature type="transmembrane region" description="Helical" evidence="6">
    <location>
        <begin position="268"/>
        <end position="289"/>
    </location>
</feature>
<dbReference type="AlphaFoldDB" id="A0A6A6L3L3"/>
<evidence type="ECO:0000256" key="5">
    <source>
        <dbReference type="ARBA" id="ARBA00023136"/>
    </source>
</evidence>
<keyword evidence="4 6" id="KW-1133">Transmembrane helix</keyword>
<sequence>MAAAGKMVMKIFKWLHELKPVLLMVVVQFCFAGVNVFYKLATYDGMSLRKSRPKLTWTILFQAFLCGFFGGSLSQNLYFESLVLTSATFATAMANLIPAVTFILAASFGLEKMGISTLAGKAKVVGTLMGIGGAMLLTFYKGSEIHIWSTHVNLLKLVTPHGGHVAASDNTRVLGCILAMGNCISFSLWLIIQAKMSAKYPCPYSSTALMSIMAAIQSVVYTLCVEKDWKQWKLGWNIRLCTAAYAGIVVQGMMITLMIWCVRIKGPLFATIFYPLMLVFTALEGSLLLDEELHLGSIIGSAFIVCGLYAVLWGKDAEMKKICQLLPLKNSVEDETTNGFSKNDKGKNLSSEKIQGKEETEKGTDQDKV</sequence>
<keyword evidence="3 6" id="KW-0812">Transmembrane</keyword>
<feature type="transmembrane region" description="Helical" evidence="6">
    <location>
        <begin position="295"/>
        <end position="312"/>
    </location>
</feature>
<evidence type="ECO:0000256" key="7">
    <source>
        <dbReference type="SAM" id="MobiDB-lite"/>
    </source>
</evidence>
<evidence type="ECO:0000313" key="10">
    <source>
        <dbReference type="Proteomes" id="UP000467840"/>
    </source>
</evidence>